<comment type="caution">
    <text evidence="3">The sequence shown here is derived from an EMBL/GenBank/DDBJ whole genome shotgun (WGS) entry which is preliminary data.</text>
</comment>
<sequence>MVVERILAILQQLRNLNYQEIRFAVFLSFVFMLGMLQLPISENFSLPKKVSSDEDIKDGDSVHIIKELPEHQNTQQSIKVEKKEKLSLRNDSKTDYNLFDKNPYFSNQKYEETMSVLKQLQEEEIKLKTAIAYEKLRKEQPVYLDIPFLHEKIAEHRNLLQLCKHTHKMKTIMNTNLQLANTLQKILSKARAKETTQQNNSEEERRGFENLLKKKKELEREISVKRRSIAETDEIMLSWDKCEWKKSLINTNDSAKKSIYEELERLNESCQKVMQRICLLSKIIRCLALISEEDHSDLVLMCDEVSQNSLENLEDIEALLENVCSINL</sequence>
<reference evidence="3 4" key="1">
    <citation type="submission" date="2021-06" db="EMBL/GenBank/DDBJ databases">
        <title>Caerostris darwini draft genome.</title>
        <authorList>
            <person name="Kono N."/>
            <person name="Arakawa K."/>
        </authorList>
    </citation>
    <scope>NUCLEOTIDE SEQUENCE [LARGE SCALE GENOMIC DNA]</scope>
</reference>
<protein>
    <submittedName>
        <fullName evidence="3">Uncharacterized protein</fullName>
    </submittedName>
</protein>
<dbReference type="EMBL" id="BPLQ01004993">
    <property type="protein sequence ID" value="GIY12163.1"/>
    <property type="molecule type" value="Genomic_DNA"/>
</dbReference>
<organism evidence="3 4">
    <name type="scientific">Caerostris darwini</name>
    <dbReference type="NCBI Taxonomy" id="1538125"/>
    <lineage>
        <taxon>Eukaryota</taxon>
        <taxon>Metazoa</taxon>
        <taxon>Ecdysozoa</taxon>
        <taxon>Arthropoda</taxon>
        <taxon>Chelicerata</taxon>
        <taxon>Arachnida</taxon>
        <taxon>Araneae</taxon>
        <taxon>Araneomorphae</taxon>
        <taxon>Entelegynae</taxon>
        <taxon>Araneoidea</taxon>
        <taxon>Araneidae</taxon>
        <taxon>Caerostris</taxon>
    </lineage>
</organism>
<accession>A0AAV4QR58</accession>
<keyword evidence="2" id="KW-1133">Transmembrane helix</keyword>
<evidence type="ECO:0000256" key="1">
    <source>
        <dbReference type="SAM" id="Coils"/>
    </source>
</evidence>
<name>A0AAV4QR58_9ARAC</name>
<keyword evidence="1" id="KW-0175">Coiled coil</keyword>
<evidence type="ECO:0000313" key="4">
    <source>
        <dbReference type="Proteomes" id="UP001054837"/>
    </source>
</evidence>
<dbReference type="AlphaFoldDB" id="A0AAV4QR58"/>
<feature type="transmembrane region" description="Helical" evidence="2">
    <location>
        <begin position="21"/>
        <end position="40"/>
    </location>
</feature>
<dbReference type="Proteomes" id="UP001054837">
    <property type="component" value="Unassembled WGS sequence"/>
</dbReference>
<gene>
    <name evidence="3" type="primary">AVEN_166516_1</name>
    <name evidence="3" type="ORF">CDAR_568251</name>
</gene>
<evidence type="ECO:0000256" key="2">
    <source>
        <dbReference type="SAM" id="Phobius"/>
    </source>
</evidence>
<keyword evidence="2" id="KW-0472">Membrane</keyword>
<proteinExistence type="predicted"/>
<feature type="coiled-coil region" evidence="1">
    <location>
        <begin position="201"/>
        <end position="228"/>
    </location>
</feature>
<evidence type="ECO:0000313" key="3">
    <source>
        <dbReference type="EMBL" id="GIY12163.1"/>
    </source>
</evidence>
<keyword evidence="2" id="KW-0812">Transmembrane</keyword>
<keyword evidence="4" id="KW-1185">Reference proteome</keyword>